<feature type="compositionally biased region" description="Polar residues" evidence="1">
    <location>
        <begin position="438"/>
        <end position="448"/>
    </location>
</feature>
<name>A0A9E6MI71_9RICK</name>
<dbReference type="EMBL" id="CP060138">
    <property type="protein sequence ID" value="QQV75301.1"/>
    <property type="molecule type" value="Genomic_DNA"/>
</dbReference>
<sequence>MSKDNQPTKSPITEKQIKEIINGARNDIRDIEGYVLGQLKNQIIADKKPIDINNEDFKKAFKGTFEADPNETSTVEIDGKKEVVKNNVINVPATILAITEKINDAQDRGASSNNFAELKQEMEKFSTEFREAFTSNEKINNLIKNRFKQEVINEAVPFSELINGQDAQMNMGEKKNLVNNIYKNIEIPDKLYEDIVINGNNSLKDQLVVKIIGPEIKKAFGNPPITLKTSSDIPYEVTTLDKNKLTPQNIENFTKAVDNKLKELNDRLILNKKIFEDLKQLNTSISDTQIKQFENFLSKLDTPSLKHHENRMAIVLHGIHKKAELSPLEKIYTTITGQSQEEYQAKKVEKILTMEHLNYKVIDDTKSYKSSLQTPTPVQIKQEKTKLVKQALNTPSKAARSNQIQAPTSVQTQEKAKHVRQALNTPSKAPPKPARNFKTPNQTPNTSKDSSKQHER</sequence>
<dbReference type="Proteomes" id="UP000595296">
    <property type="component" value="Chromosome"/>
</dbReference>
<feature type="region of interest" description="Disordered" evidence="1">
    <location>
        <begin position="393"/>
        <end position="456"/>
    </location>
</feature>
<evidence type="ECO:0000256" key="1">
    <source>
        <dbReference type="SAM" id="MobiDB-lite"/>
    </source>
</evidence>
<dbReference type="RefSeq" id="WP_246437752.1">
    <property type="nucleotide sequence ID" value="NZ_CP060138.2"/>
</dbReference>
<evidence type="ECO:0000313" key="3">
    <source>
        <dbReference type="Proteomes" id="UP000595296"/>
    </source>
</evidence>
<reference evidence="2 3" key="1">
    <citation type="journal article" date="2021" name="Int. J. Syst. Evol. Microbiol.">
        <title>Characterization of a novel transitional group Rickettsia species (Rickettsia tillamookensis sp. nov.) from the western black-legged tick, Ixodes pacificus.</title>
        <authorList>
            <person name="Gauthier D.T."/>
            <person name="Karpathy S.E."/>
            <person name="Grizzard S.L."/>
            <person name="Batra D."/>
            <person name="Rowe L.A."/>
            <person name="Paddock C.D."/>
        </authorList>
    </citation>
    <scope>NUCLEOTIDE SEQUENCE [LARGE SCALE GENOMIC DNA]</scope>
    <source>
        <strain evidence="2 3">Tillamook 23</strain>
    </source>
</reference>
<evidence type="ECO:0000313" key="2">
    <source>
        <dbReference type="EMBL" id="QQV75301.1"/>
    </source>
</evidence>
<protein>
    <submittedName>
        <fullName evidence="2">Uncharacterized protein</fullName>
    </submittedName>
</protein>
<organism evidence="2 3">
    <name type="scientific">Rickettsia tillamookensis</name>
    <dbReference type="NCBI Taxonomy" id="2761623"/>
    <lineage>
        <taxon>Bacteria</taxon>
        <taxon>Pseudomonadati</taxon>
        <taxon>Pseudomonadota</taxon>
        <taxon>Alphaproteobacteria</taxon>
        <taxon>Rickettsiales</taxon>
        <taxon>Rickettsiaceae</taxon>
        <taxon>Rickettsieae</taxon>
        <taxon>Rickettsia</taxon>
        <taxon>spotted fever group</taxon>
    </lineage>
</organism>
<feature type="compositionally biased region" description="Polar residues" evidence="1">
    <location>
        <begin position="393"/>
        <end position="413"/>
    </location>
</feature>
<proteinExistence type="predicted"/>
<keyword evidence="3" id="KW-1185">Reference proteome</keyword>
<accession>A0A9E6MI71</accession>
<gene>
    <name evidence="2" type="ORF">H6P87_00853</name>
</gene>